<protein>
    <submittedName>
        <fullName evidence="4">Zinc-binding dehydrogenase</fullName>
    </submittedName>
</protein>
<feature type="domain" description="Enoyl reductase (ER)" evidence="3">
    <location>
        <begin position="13"/>
        <end position="370"/>
    </location>
</feature>
<accession>A0ABS0NVL6</accession>
<dbReference type="RefSeq" id="WP_197964801.1">
    <property type="nucleotide sequence ID" value="NZ_JACEGD010000002.1"/>
</dbReference>
<dbReference type="SUPFAM" id="SSF51735">
    <property type="entry name" value="NAD(P)-binding Rossmann-fold domains"/>
    <property type="match status" value="1"/>
</dbReference>
<organism evidence="4 5">
    <name type="scientific">Bradyrhizobium diversitatis</name>
    <dbReference type="NCBI Taxonomy" id="2755406"/>
    <lineage>
        <taxon>Bacteria</taxon>
        <taxon>Pseudomonadati</taxon>
        <taxon>Pseudomonadota</taxon>
        <taxon>Alphaproteobacteria</taxon>
        <taxon>Hyphomicrobiales</taxon>
        <taxon>Nitrobacteraceae</taxon>
        <taxon>Bradyrhizobium</taxon>
    </lineage>
</organism>
<sequence>MGWAGRELRSTIGRSGKLVLSIQNIERDDPGDDEIIVRVEATPINPSDIGLLLGPADVSDIAVSGSAAEPELTFKVPEARLAGVKVRLGQSLAVGNEGAGTVVAAGRNATALIGKRVGMFGGAMYADYRRIRAEDVIPLPEGASAADGASMFINPLTALGFVETARSEGHKAIVHTPAASNLGQILQRICVVDGIPLVNIVRSEQQAALLHGIGATYVLNSKDDDFNNRLTDAIAETDATIAFDAIGGGSLGSDILQAMERAAVQKMPAFDRYGSTVFKQLYVYGGLDNAPTMLNRATFGYAWSVSAWLVFHYLRKIDAATLARLRQRVLDELTTTFASHYTRTIGLAEVLQPEMVRAFERKATGEKFLIDPSRG</sequence>
<dbReference type="InterPro" id="IPR036291">
    <property type="entry name" value="NAD(P)-bd_dom_sf"/>
</dbReference>
<reference evidence="4 5" key="1">
    <citation type="submission" date="2020-07" db="EMBL/GenBank/DDBJ databases">
        <title>Bradyrhizobium diversity isolated from nodules of indigenous legumes of Western Australia.</title>
        <authorList>
            <person name="Klepa M.S."/>
        </authorList>
    </citation>
    <scope>NUCLEOTIDE SEQUENCE [LARGE SCALE GENOMIC DNA]</scope>
    <source>
        <strain evidence="4 5">CNPSo 4019</strain>
    </source>
</reference>
<evidence type="ECO:0000313" key="4">
    <source>
        <dbReference type="EMBL" id="MBH5385038.1"/>
    </source>
</evidence>
<dbReference type="Pfam" id="PF08240">
    <property type="entry name" value="ADH_N"/>
    <property type="match status" value="1"/>
</dbReference>
<proteinExistence type="predicted"/>
<evidence type="ECO:0000256" key="2">
    <source>
        <dbReference type="ARBA" id="ARBA00023002"/>
    </source>
</evidence>
<dbReference type="Gene3D" id="3.40.50.720">
    <property type="entry name" value="NAD(P)-binding Rossmann-like Domain"/>
    <property type="match status" value="1"/>
</dbReference>
<keyword evidence="5" id="KW-1185">Reference proteome</keyword>
<dbReference type="Proteomes" id="UP001194539">
    <property type="component" value="Unassembled WGS sequence"/>
</dbReference>
<evidence type="ECO:0000313" key="5">
    <source>
        <dbReference type="Proteomes" id="UP001194539"/>
    </source>
</evidence>
<dbReference type="InterPro" id="IPR011032">
    <property type="entry name" value="GroES-like_sf"/>
</dbReference>
<dbReference type="SMART" id="SM00829">
    <property type="entry name" value="PKS_ER"/>
    <property type="match status" value="1"/>
</dbReference>
<dbReference type="SUPFAM" id="SSF50129">
    <property type="entry name" value="GroES-like"/>
    <property type="match status" value="1"/>
</dbReference>
<dbReference type="InterPro" id="IPR020843">
    <property type="entry name" value="ER"/>
</dbReference>
<name>A0ABS0NVL6_9BRAD</name>
<keyword evidence="1" id="KW-0521">NADP</keyword>
<dbReference type="EMBL" id="JACEGD010000002">
    <property type="protein sequence ID" value="MBH5385038.1"/>
    <property type="molecule type" value="Genomic_DNA"/>
</dbReference>
<gene>
    <name evidence="4" type="ORF">H1B27_01935</name>
</gene>
<comment type="caution">
    <text evidence="4">The sequence shown here is derived from an EMBL/GenBank/DDBJ whole genome shotgun (WGS) entry which is preliminary data.</text>
</comment>
<evidence type="ECO:0000259" key="3">
    <source>
        <dbReference type="SMART" id="SM00829"/>
    </source>
</evidence>
<dbReference type="CDD" id="cd08291">
    <property type="entry name" value="ETR_like_1"/>
    <property type="match status" value="1"/>
</dbReference>
<evidence type="ECO:0000256" key="1">
    <source>
        <dbReference type="ARBA" id="ARBA00022857"/>
    </source>
</evidence>
<dbReference type="Gene3D" id="3.90.180.10">
    <property type="entry name" value="Medium-chain alcohol dehydrogenases, catalytic domain"/>
    <property type="match status" value="1"/>
</dbReference>
<dbReference type="InterPro" id="IPR013154">
    <property type="entry name" value="ADH-like_N"/>
</dbReference>
<dbReference type="PANTHER" id="PTHR48106">
    <property type="entry name" value="QUINONE OXIDOREDUCTASE PIG3-RELATED"/>
    <property type="match status" value="1"/>
</dbReference>
<dbReference type="PANTHER" id="PTHR48106:SF18">
    <property type="entry name" value="QUINONE OXIDOREDUCTASE PIG3"/>
    <property type="match status" value="1"/>
</dbReference>
<keyword evidence="2" id="KW-0560">Oxidoreductase</keyword>